<dbReference type="Gene3D" id="2.60.40.4270">
    <property type="entry name" value="Listeria-Bacteroides repeat domain"/>
    <property type="match status" value="2"/>
</dbReference>
<keyword evidence="5" id="KW-0732">Signal</keyword>
<dbReference type="Pfam" id="PF02415">
    <property type="entry name" value="Chlam_PMP"/>
    <property type="match status" value="1"/>
</dbReference>
<dbReference type="InterPro" id="IPR032675">
    <property type="entry name" value="LRR_dom_sf"/>
</dbReference>
<dbReference type="PROSITE" id="PS51272">
    <property type="entry name" value="SLH"/>
    <property type="match status" value="3"/>
</dbReference>
<evidence type="ECO:0000256" key="5">
    <source>
        <dbReference type="ARBA" id="ARBA00022729"/>
    </source>
</evidence>
<feature type="domain" description="SLH" evidence="8">
    <location>
        <begin position="908"/>
        <end position="971"/>
    </location>
</feature>
<comment type="subcellular location">
    <subcellularLocation>
        <location evidence="1">Cell envelope</location>
    </subcellularLocation>
    <subcellularLocation>
        <location evidence="2">Cell outer membrane</location>
    </subcellularLocation>
    <subcellularLocation>
        <location evidence="3">Secreted</location>
    </subcellularLocation>
</comment>
<evidence type="ECO:0000313" key="9">
    <source>
        <dbReference type="EMBL" id="GLC87628.1"/>
    </source>
</evidence>
<proteinExistence type="predicted"/>
<dbReference type="Pfam" id="PF00395">
    <property type="entry name" value="SLH"/>
    <property type="match status" value="3"/>
</dbReference>
<reference evidence="9" key="1">
    <citation type="submission" date="2022-08" db="EMBL/GenBank/DDBJ databases">
        <title>Draft genome sequence of Lysinibacillus sp. strain KH24.</title>
        <authorList>
            <person name="Kanbe H."/>
            <person name="Itoh H."/>
        </authorList>
    </citation>
    <scope>NUCLEOTIDE SEQUENCE</scope>
    <source>
        <strain evidence="9">KH24</strain>
    </source>
</reference>
<evidence type="ECO:0000259" key="8">
    <source>
        <dbReference type="PROSITE" id="PS51272"/>
    </source>
</evidence>
<dbReference type="PANTHER" id="PTHR43308:SF5">
    <property type="entry name" value="S-LAYER PROTEIN _ PEPTIDOGLYCAN ENDO-BETA-N-ACETYLGLUCOSAMINIDASE"/>
    <property type="match status" value="1"/>
</dbReference>
<gene>
    <name evidence="9" type="ORF">LYSBPC_07550</name>
</gene>
<evidence type="ECO:0000256" key="3">
    <source>
        <dbReference type="ARBA" id="ARBA00004613"/>
    </source>
</evidence>
<dbReference type="InterPro" id="IPR059226">
    <property type="entry name" value="Choice_anch_Q_dom"/>
</dbReference>
<keyword evidence="6" id="KW-0472">Membrane</keyword>
<dbReference type="InterPro" id="IPR026906">
    <property type="entry name" value="LRR_5"/>
</dbReference>
<dbReference type="Pfam" id="PF09479">
    <property type="entry name" value="Flg_new"/>
    <property type="match status" value="2"/>
</dbReference>
<dbReference type="Gene3D" id="3.80.10.10">
    <property type="entry name" value="Ribonuclease Inhibitor"/>
    <property type="match status" value="1"/>
</dbReference>
<dbReference type="Gene3D" id="2.160.20.10">
    <property type="entry name" value="Single-stranded right-handed beta-helix, Pectin lyase-like"/>
    <property type="match status" value="2"/>
</dbReference>
<dbReference type="SUPFAM" id="SSF51126">
    <property type="entry name" value="Pectin lyase-like"/>
    <property type="match status" value="2"/>
</dbReference>
<evidence type="ECO:0000256" key="1">
    <source>
        <dbReference type="ARBA" id="ARBA00004196"/>
    </source>
</evidence>
<accession>A0ABQ5NGY0</accession>
<dbReference type="InterPro" id="IPR051465">
    <property type="entry name" value="Cell_Envelope_Struct_Comp"/>
</dbReference>
<dbReference type="EMBL" id="BRZA01000001">
    <property type="protein sequence ID" value="GLC87628.1"/>
    <property type="molecule type" value="Genomic_DNA"/>
</dbReference>
<keyword evidence="7" id="KW-0998">Cell outer membrane</keyword>
<feature type="domain" description="SLH" evidence="8">
    <location>
        <begin position="972"/>
        <end position="1027"/>
    </location>
</feature>
<evidence type="ECO:0000256" key="4">
    <source>
        <dbReference type="ARBA" id="ARBA00022525"/>
    </source>
</evidence>
<dbReference type="PANTHER" id="PTHR43308">
    <property type="entry name" value="OUTER MEMBRANE PROTEIN ALPHA-RELATED"/>
    <property type="match status" value="1"/>
</dbReference>
<name>A0ABQ5NGY0_9BACI</name>
<dbReference type="InterPro" id="IPR003368">
    <property type="entry name" value="POMP_repeat"/>
</dbReference>
<dbReference type="InterPro" id="IPR013378">
    <property type="entry name" value="InlB-like_B-rpt"/>
</dbReference>
<evidence type="ECO:0000256" key="2">
    <source>
        <dbReference type="ARBA" id="ARBA00004442"/>
    </source>
</evidence>
<evidence type="ECO:0000256" key="6">
    <source>
        <dbReference type="ARBA" id="ARBA00023136"/>
    </source>
</evidence>
<evidence type="ECO:0000256" key="7">
    <source>
        <dbReference type="ARBA" id="ARBA00023237"/>
    </source>
</evidence>
<keyword evidence="4" id="KW-0964">Secreted</keyword>
<dbReference type="NCBIfam" id="TIGR02543">
    <property type="entry name" value="List_Bact_rpt"/>
    <property type="match status" value="2"/>
</dbReference>
<dbReference type="InterPro" id="IPR001119">
    <property type="entry name" value="SLH_dom"/>
</dbReference>
<dbReference type="Proteomes" id="UP001065593">
    <property type="component" value="Unassembled WGS sequence"/>
</dbReference>
<keyword evidence="10" id="KW-1185">Reference proteome</keyword>
<evidence type="ECO:0000313" key="10">
    <source>
        <dbReference type="Proteomes" id="UP001065593"/>
    </source>
</evidence>
<dbReference type="InterPro" id="IPR042229">
    <property type="entry name" value="Listeria/Bacterioides_rpt_sf"/>
</dbReference>
<dbReference type="InterPro" id="IPR012334">
    <property type="entry name" value="Pectin_lyas_fold"/>
</dbReference>
<protein>
    <recommendedName>
        <fullName evidence="8">SLH domain-containing protein</fullName>
    </recommendedName>
</protein>
<dbReference type="RefSeq" id="WP_264987348.1">
    <property type="nucleotide sequence ID" value="NZ_BRZA01000001.1"/>
</dbReference>
<dbReference type="NCBIfam" id="NF041518">
    <property type="entry name" value="choice_anch_Q"/>
    <property type="match status" value="1"/>
</dbReference>
<sequence>MRKIGSFVIMIVLLLFPFSKVAVYADREGDFEYHIDPGILTIDAYHGTGGNVTIPSILNGTTVTRIGDNAFANKGLTSVTIPSSITMIGANAFRDNQLTKVVIPDNVQVIGNAAFANNQLEEVELKGTTTVDTAQIGTQSKPAMMYHGWFTNIVYTLPWNSDVTGPRTVYARYTNLMNPIIYVKEQATGANNGSSWADAYTDLQAALTNVVAGQQIWIAAGTYKPTTGTDRSKSFQMKNNVAIYGGFVGVSETETIATRDLITNKTILSGNIGDPMVSSDNSHNVFYHDYNIDLDATAVLDGVTIFGGHATDSSSGNRFNGGGMYNKSNSSPTLRNVLFERNYAVGNGGGMYNFNGSSPTLQNVSFMENITDEGGGGGLANVADSNPTIEGGEFKDNFAKSGGGGMWNASSTPIVSNVVFKNNTTDEKGGGMWNVEDSNPVVTDVRFEDNRSEGNGGAIFNHRATNLTLERVDFINNSAQDNGGGMYNVFSTVTLTKGLFKANFVDENDPSDSGGGLYAEQSHSNLINVLFDGNRANIGGGSSNNAGSAIFTNVLFKNNEAVQGDALATNDGIEAILTNVTMGRNGTSTSEATIYNPFSKVAIGNSIIIGNQGLIKAGTDGETVIYDSLVGDLIEGTFFDKDKNPVEGTIPIATIFKDFDNGNFELKAGSPAIDKGNNDPFNYIGVLTDLAGNPRIQGGIVDLGAYESSPITTYTVTYDINGAIGTPPVDSNRYEVGDAVEVLGNMGVIRNGYTFKGWNTKLDGTGDNYAVGQKFTIGSASLTLYANWAANPVVIPPTSPPISGGSSSSSTESMYDIQFETNGGTAIDKQVKSYNDKLTAPPIPVKEGYTFVGWYTDSALTKEWHFDTDYVRGNVTLYAKWVEEEKTKPVEKEKEKEVVPIEQPIAPACTAEFTDIATSWAKDMIEDIAGRCMIKGYPDGTFKPDAPIQRQHVAVLFARAFELAPTREIISFNDIPVEHLYYDAIMKVYQAGIFDGIDGQFKPNAYITRAQMAKVFVLAFGLDTNGTSTATFKDVPATYWAKDYITTLAEYGIALGDNGHFKPDESVTRAQFVAFMYRALHL</sequence>
<organism evidence="9 10">
    <name type="scientific">Lysinibacillus piscis</name>
    <dbReference type="NCBI Taxonomy" id="2518931"/>
    <lineage>
        <taxon>Bacteria</taxon>
        <taxon>Bacillati</taxon>
        <taxon>Bacillota</taxon>
        <taxon>Bacilli</taxon>
        <taxon>Bacillales</taxon>
        <taxon>Bacillaceae</taxon>
        <taxon>Lysinibacillus</taxon>
    </lineage>
</organism>
<feature type="domain" description="SLH" evidence="8">
    <location>
        <begin position="1028"/>
        <end position="1082"/>
    </location>
</feature>
<dbReference type="Pfam" id="PF13306">
    <property type="entry name" value="LRR_5"/>
    <property type="match status" value="1"/>
</dbReference>
<dbReference type="InterPro" id="IPR011050">
    <property type="entry name" value="Pectin_lyase_fold/virulence"/>
</dbReference>
<comment type="caution">
    <text evidence="9">The sequence shown here is derived from an EMBL/GenBank/DDBJ whole genome shotgun (WGS) entry which is preliminary data.</text>
</comment>